<dbReference type="KEGG" id="dpx:DAPPUDRAFT_190512"/>
<evidence type="ECO:0000256" key="2">
    <source>
        <dbReference type="ARBA" id="ARBA00014454"/>
    </source>
</evidence>
<dbReference type="InParanoid" id="E9FSS5"/>
<dbReference type="PANTHER" id="PTHR31809">
    <property type="entry name" value="BUD13 HOMOLOG"/>
    <property type="match status" value="1"/>
</dbReference>
<dbReference type="EMBL" id="GL732524">
    <property type="protein sequence ID" value="EFX89771.1"/>
    <property type="molecule type" value="Genomic_DNA"/>
</dbReference>
<dbReference type="eggNOG" id="KOG2654">
    <property type="taxonomic scope" value="Eukaryota"/>
</dbReference>
<feature type="compositionally biased region" description="Basic and acidic residues" evidence="3">
    <location>
        <begin position="88"/>
        <end position="132"/>
    </location>
</feature>
<dbReference type="PhylomeDB" id="E9FSS5"/>
<keyword evidence="5" id="KW-1185">Reference proteome</keyword>
<dbReference type="InterPro" id="IPR018609">
    <property type="entry name" value="Bud13"/>
</dbReference>
<proteinExistence type="inferred from homology"/>
<dbReference type="GO" id="GO:0005684">
    <property type="term" value="C:U2-type spliceosomal complex"/>
    <property type="evidence" value="ECO:0000318"/>
    <property type="project" value="GO_Central"/>
</dbReference>
<evidence type="ECO:0000256" key="1">
    <source>
        <dbReference type="ARBA" id="ARBA00011069"/>
    </source>
</evidence>
<dbReference type="AlphaFoldDB" id="E9FSS5"/>
<name>E9FSS5_DAPPU</name>
<dbReference type="Proteomes" id="UP000000305">
    <property type="component" value="Unassembled WGS sequence"/>
</dbReference>
<dbReference type="HOGENOM" id="CLU_024195_3_0_1"/>
<evidence type="ECO:0000313" key="4">
    <source>
        <dbReference type="EMBL" id="EFX89771.1"/>
    </source>
</evidence>
<feature type="region of interest" description="Disordered" evidence="3">
    <location>
        <begin position="86"/>
        <end position="317"/>
    </location>
</feature>
<comment type="similarity">
    <text evidence="1">Belongs to the CWC26 family.</text>
</comment>
<protein>
    <recommendedName>
        <fullName evidence="2">BUD13 homolog</fullName>
    </recommendedName>
</protein>
<evidence type="ECO:0000256" key="3">
    <source>
        <dbReference type="SAM" id="MobiDB-lite"/>
    </source>
</evidence>
<sequence length="502" mass="56763">MSAPMSKLEYLKKYMSSSKKEENKVKKKKLRPLLKAKGGIKIVDEEIDLRKIAAGYEKDEDQIDNQEDAPLVAGVVDNRSIEMITKQDFVESSKWKRLGVDENDKPKSMSKSSDGRDIDSGDSHLPRKDSTALKRPITVKKERHDSDSDPSPPRRRHDSDSDASPPRRKRHDSDSDPSPLRRTRKDSDQSPPRKRHDSDSDASPPRRTRKDSDQSPKRKRHDSDSDQSPLRRRKGSDSNQSPPRKHQNADGDLSPRRRKKNVDSGAQMRIKPDPDGDLSPERPNKSTSRSGGASEKLTKTLDGKMAGLQTGRALREETEALRKREEEAFRKMDKSLTGQNATTAIRAGKLRQIEAKQQVDKEKAEKIAKLQEAYQKWNKGLKQGETHSTQVAEAIHEMSKPLARFADDEDLERLLREQDREGDPMAAYMAKKKVKSGGDGKGKAARPVYRGPAAAPNRFGILPGYRWDGVDRSTGYEKMYFEKQNNAVALQEEAYKWSVSDM</sequence>
<dbReference type="Pfam" id="PF09736">
    <property type="entry name" value="Bud13"/>
    <property type="match status" value="1"/>
</dbReference>
<dbReference type="PANTHER" id="PTHR31809:SF0">
    <property type="entry name" value="BUD13 HOMOLOG"/>
    <property type="match status" value="1"/>
</dbReference>
<accession>E9FSS5</accession>
<gene>
    <name evidence="4" type="ORF">DAPPUDRAFT_190512</name>
</gene>
<evidence type="ECO:0000313" key="5">
    <source>
        <dbReference type="Proteomes" id="UP000000305"/>
    </source>
</evidence>
<dbReference type="GO" id="GO:0000398">
    <property type="term" value="P:mRNA splicing, via spliceosome"/>
    <property type="evidence" value="ECO:0000318"/>
    <property type="project" value="GO_Central"/>
</dbReference>
<dbReference type="STRING" id="6669.E9FSS5"/>
<dbReference type="InterPro" id="IPR051112">
    <property type="entry name" value="CWC26_splicing_factor"/>
</dbReference>
<dbReference type="OrthoDB" id="6022at2759"/>
<feature type="compositionally biased region" description="Basic and acidic residues" evidence="3">
    <location>
        <begin position="210"/>
        <end position="224"/>
    </location>
</feature>
<feature type="region of interest" description="Disordered" evidence="3">
    <location>
        <begin position="431"/>
        <end position="450"/>
    </location>
</feature>
<feature type="compositionally biased region" description="Basic and acidic residues" evidence="3">
    <location>
        <begin position="270"/>
        <end position="284"/>
    </location>
</feature>
<reference evidence="4 5" key="1">
    <citation type="journal article" date="2011" name="Science">
        <title>The ecoresponsive genome of Daphnia pulex.</title>
        <authorList>
            <person name="Colbourne J.K."/>
            <person name="Pfrender M.E."/>
            <person name="Gilbert D."/>
            <person name="Thomas W.K."/>
            <person name="Tucker A."/>
            <person name="Oakley T.H."/>
            <person name="Tokishita S."/>
            <person name="Aerts A."/>
            <person name="Arnold G.J."/>
            <person name="Basu M.K."/>
            <person name="Bauer D.J."/>
            <person name="Caceres C.E."/>
            <person name="Carmel L."/>
            <person name="Casola C."/>
            <person name="Choi J.H."/>
            <person name="Detter J.C."/>
            <person name="Dong Q."/>
            <person name="Dusheyko S."/>
            <person name="Eads B.D."/>
            <person name="Frohlich T."/>
            <person name="Geiler-Samerotte K.A."/>
            <person name="Gerlach D."/>
            <person name="Hatcher P."/>
            <person name="Jogdeo S."/>
            <person name="Krijgsveld J."/>
            <person name="Kriventseva E.V."/>
            <person name="Kultz D."/>
            <person name="Laforsch C."/>
            <person name="Lindquist E."/>
            <person name="Lopez J."/>
            <person name="Manak J.R."/>
            <person name="Muller J."/>
            <person name="Pangilinan J."/>
            <person name="Patwardhan R.P."/>
            <person name="Pitluck S."/>
            <person name="Pritham E.J."/>
            <person name="Rechtsteiner A."/>
            <person name="Rho M."/>
            <person name="Rogozin I.B."/>
            <person name="Sakarya O."/>
            <person name="Salamov A."/>
            <person name="Schaack S."/>
            <person name="Shapiro H."/>
            <person name="Shiga Y."/>
            <person name="Skalitzky C."/>
            <person name="Smith Z."/>
            <person name="Souvorov A."/>
            <person name="Sung W."/>
            <person name="Tang Z."/>
            <person name="Tsuchiya D."/>
            <person name="Tu H."/>
            <person name="Vos H."/>
            <person name="Wang M."/>
            <person name="Wolf Y.I."/>
            <person name="Yamagata H."/>
            <person name="Yamada T."/>
            <person name="Ye Y."/>
            <person name="Shaw J.R."/>
            <person name="Andrews J."/>
            <person name="Crease T.J."/>
            <person name="Tang H."/>
            <person name="Lucas S.M."/>
            <person name="Robertson H.M."/>
            <person name="Bork P."/>
            <person name="Koonin E.V."/>
            <person name="Zdobnov E.M."/>
            <person name="Grigoriev I.V."/>
            <person name="Lynch M."/>
            <person name="Boore J.L."/>
        </authorList>
    </citation>
    <scope>NUCLEOTIDE SEQUENCE [LARGE SCALE GENOMIC DNA]</scope>
</reference>
<organism evidence="4 5">
    <name type="scientific">Daphnia pulex</name>
    <name type="common">Water flea</name>
    <dbReference type="NCBI Taxonomy" id="6669"/>
    <lineage>
        <taxon>Eukaryota</taxon>
        <taxon>Metazoa</taxon>
        <taxon>Ecdysozoa</taxon>
        <taxon>Arthropoda</taxon>
        <taxon>Crustacea</taxon>
        <taxon>Branchiopoda</taxon>
        <taxon>Diplostraca</taxon>
        <taxon>Cladocera</taxon>
        <taxon>Anomopoda</taxon>
        <taxon>Daphniidae</taxon>
        <taxon>Daphnia</taxon>
    </lineage>
</organism>
<dbReference type="OMA" id="LHEKDPM"/>